<protein>
    <submittedName>
        <fullName evidence="3">Amidase</fullName>
    </submittedName>
</protein>
<dbReference type="InterPro" id="IPR023631">
    <property type="entry name" value="Amidase_dom"/>
</dbReference>
<dbReference type="EMBL" id="CP151511">
    <property type="protein sequence ID" value="WZN65216.1"/>
    <property type="molecule type" value="Genomic_DNA"/>
</dbReference>
<feature type="domain" description="Amidase" evidence="2">
    <location>
        <begin position="28"/>
        <end position="457"/>
    </location>
</feature>
<evidence type="ECO:0000313" key="3">
    <source>
        <dbReference type="EMBL" id="WZN65216.1"/>
    </source>
</evidence>
<dbReference type="Gene3D" id="3.90.1300.10">
    <property type="entry name" value="Amidase signature (AS) domain"/>
    <property type="match status" value="1"/>
</dbReference>
<evidence type="ECO:0000313" key="4">
    <source>
        <dbReference type="Proteomes" id="UP001472866"/>
    </source>
</evidence>
<dbReference type="InterPro" id="IPR000120">
    <property type="entry name" value="Amidase"/>
</dbReference>
<keyword evidence="4" id="KW-1185">Reference proteome</keyword>
<dbReference type="Proteomes" id="UP001472866">
    <property type="component" value="Chromosome 11"/>
</dbReference>
<evidence type="ECO:0000256" key="1">
    <source>
        <dbReference type="ARBA" id="ARBA00009199"/>
    </source>
</evidence>
<dbReference type="GO" id="GO:0003824">
    <property type="term" value="F:catalytic activity"/>
    <property type="evidence" value="ECO:0007669"/>
    <property type="project" value="InterPro"/>
</dbReference>
<organism evidence="3 4">
    <name type="scientific">Chloropicon roscoffensis</name>
    <dbReference type="NCBI Taxonomy" id="1461544"/>
    <lineage>
        <taxon>Eukaryota</taxon>
        <taxon>Viridiplantae</taxon>
        <taxon>Chlorophyta</taxon>
        <taxon>Chloropicophyceae</taxon>
        <taxon>Chloropicales</taxon>
        <taxon>Chloropicaceae</taxon>
        <taxon>Chloropicon</taxon>
    </lineage>
</organism>
<dbReference type="InterPro" id="IPR036928">
    <property type="entry name" value="AS_sf"/>
</dbReference>
<dbReference type="SUPFAM" id="SSF75304">
    <property type="entry name" value="Amidase signature (AS) enzymes"/>
    <property type="match status" value="1"/>
</dbReference>
<sequence>MREGAPWCRHGAVEVVRALREGRVTSLELIREAKRRIEAVDGLVNAIPTTCFARAEERAQRLRHPTNPPRGYLWGLPVVIKDTLAVEGVRFTLGSLLHEHDVAERDDPVVQVLEEKGAIVIGKTNTPEFGLGSNTYNKVFGETVNPFDTSLTAGGSSGGAAAALASGTAWLAIGTDLGGSLRIPAAFCSVVGMRPTPGLVPNAGSRSAERDNLHSIVGPMARSVGDLALLLDAIAEPHEEDEHCRGHVGGESYSAALDGHAGKMPGRVAWSADLGGTVPVEPRVVEVCEAAARMLAAASGADLVDGACMDLSRAREVFHVLRAETFKDKAAILRHADKVKPEMVWQIEQGLELSEAALAQAREGHRQLLLSTADFFANTADILCCPCTMVPPFEVKTRWLRECEGWELRSYIDWLMPTSVLSLTNCPSMSVPCGFTRDGLPLGLQLVAPPGRESELLCAALVLENALGISGRVPVDPRPTG</sequence>
<proteinExistence type="inferred from homology"/>
<name>A0AAX4PGN1_9CHLO</name>
<gene>
    <name evidence="3" type="ORF">HKI87_11g67730</name>
</gene>
<accession>A0AAX4PGN1</accession>
<dbReference type="PANTHER" id="PTHR11895">
    <property type="entry name" value="TRANSAMIDASE"/>
    <property type="match status" value="1"/>
</dbReference>
<comment type="similarity">
    <text evidence="1">Belongs to the amidase family.</text>
</comment>
<dbReference type="AlphaFoldDB" id="A0AAX4PGN1"/>
<dbReference type="Pfam" id="PF01425">
    <property type="entry name" value="Amidase"/>
    <property type="match status" value="1"/>
</dbReference>
<dbReference type="PANTHER" id="PTHR11895:SF76">
    <property type="entry name" value="INDOLEACETAMIDE HYDROLASE"/>
    <property type="match status" value="1"/>
</dbReference>
<dbReference type="PROSITE" id="PS00571">
    <property type="entry name" value="AMIDASES"/>
    <property type="match status" value="1"/>
</dbReference>
<reference evidence="3 4" key="1">
    <citation type="submission" date="2024-03" db="EMBL/GenBank/DDBJ databases">
        <title>Complete genome sequence of the green alga Chloropicon roscoffensis RCC1871.</title>
        <authorList>
            <person name="Lemieux C."/>
            <person name="Pombert J.-F."/>
            <person name="Otis C."/>
            <person name="Turmel M."/>
        </authorList>
    </citation>
    <scope>NUCLEOTIDE SEQUENCE [LARGE SCALE GENOMIC DNA]</scope>
    <source>
        <strain evidence="3 4">RCC1871</strain>
    </source>
</reference>
<dbReference type="InterPro" id="IPR020556">
    <property type="entry name" value="Amidase_CS"/>
</dbReference>
<evidence type="ECO:0000259" key="2">
    <source>
        <dbReference type="Pfam" id="PF01425"/>
    </source>
</evidence>